<dbReference type="InterPro" id="IPR017853">
    <property type="entry name" value="GH"/>
</dbReference>
<dbReference type="PRINTS" id="PR00741">
    <property type="entry name" value="GLHYDRLASE29"/>
</dbReference>
<evidence type="ECO:0000256" key="4">
    <source>
        <dbReference type="ARBA" id="ARBA00022729"/>
    </source>
</evidence>
<feature type="domain" description="Glycoside hydrolase family 29 N-terminal" evidence="8">
    <location>
        <begin position="4"/>
        <end position="316"/>
    </location>
</feature>
<dbReference type="GO" id="GO:0004560">
    <property type="term" value="F:alpha-L-fucosidase activity"/>
    <property type="evidence" value="ECO:0007669"/>
    <property type="project" value="UniProtKB-EC"/>
</dbReference>
<dbReference type="SMART" id="SM00812">
    <property type="entry name" value="Alpha_L_fucos"/>
    <property type="match status" value="1"/>
</dbReference>
<dbReference type="PANTHER" id="PTHR10030:SF37">
    <property type="entry name" value="ALPHA-L-FUCOSIDASE-RELATED"/>
    <property type="match status" value="1"/>
</dbReference>
<sequence>MSSTAWFTHDRFGMFVHWGLYSLAARHEWVQNREKLTDEQYRVYFDHFEPDKYDPRSWARAAKNAGMTYVVLTTKHHDGFCLWDSDLTDFKVTNTPYGKDLLGPFVEACREEGLKVGFYHSLIDWHHPAFPVDGTHPRRDDQEYIAAHQYADIAEYQLYLHGQVRELLTRFGTIDYLFFDFSYKGRKEWWGGKGPDDWDSPGLLEMVRELQPGILVNDRTGIPGDFITPEQYQPSGPMTRDGVPVVWEACQTLNGSWGYDRDNLDYKSPELLIRMLVDGVSKDGNLLLNVGPNGRGEIDPRAHEVLAELGRWMDRHERSIRGCGPAEFTPPADGRYTQRGNRLYLHLFSWPMNHVHLPGLAGRVRYAQLLDDASEIRVVHTDPRQTAQNTQMGALPEGTLTLKLPIRKPDTPVPVIELFLNTESPAAAETLPTD</sequence>
<dbReference type="Gene3D" id="3.20.20.80">
    <property type="entry name" value="Glycosidases"/>
    <property type="match status" value="1"/>
</dbReference>
<proteinExistence type="inferred from homology"/>
<keyword evidence="4" id="KW-0732">Signal</keyword>
<evidence type="ECO:0000256" key="5">
    <source>
        <dbReference type="ARBA" id="ARBA00022801"/>
    </source>
</evidence>
<comment type="similarity">
    <text evidence="2">Belongs to the glycosyl hydrolase 29 family.</text>
</comment>
<evidence type="ECO:0000256" key="2">
    <source>
        <dbReference type="ARBA" id="ARBA00007951"/>
    </source>
</evidence>
<dbReference type="AlphaFoldDB" id="A0A841AU31"/>
<dbReference type="EMBL" id="JACHMX010000001">
    <property type="protein sequence ID" value="MBB5850151.1"/>
    <property type="molecule type" value="Genomic_DNA"/>
</dbReference>
<keyword evidence="5 9" id="KW-0378">Hydrolase</keyword>
<dbReference type="GO" id="GO:0016139">
    <property type="term" value="P:glycoside catabolic process"/>
    <property type="evidence" value="ECO:0007669"/>
    <property type="project" value="TreeGrafter"/>
</dbReference>
<dbReference type="InterPro" id="IPR057739">
    <property type="entry name" value="Glyco_hydro_29_N"/>
</dbReference>
<protein>
    <recommendedName>
        <fullName evidence="3">alpha-L-fucosidase</fullName>
        <ecNumber evidence="3">3.2.1.51</ecNumber>
    </recommendedName>
</protein>
<dbReference type="GO" id="GO:0005764">
    <property type="term" value="C:lysosome"/>
    <property type="evidence" value="ECO:0007669"/>
    <property type="project" value="TreeGrafter"/>
</dbReference>
<dbReference type="Proteomes" id="UP000580861">
    <property type="component" value="Unassembled WGS sequence"/>
</dbReference>
<dbReference type="InterPro" id="IPR016286">
    <property type="entry name" value="FUC_metazoa-typ"/>
</dbReference>
<evidence type="ECO:0000256" key="3">
    <source>
        <dbReference type="ARBA" id="ARBA00012662"/>
    </source>
</evidence>
<accession>A0A841AU31</accession>
<dbReference type="Pfam" id="PF01120">
    <property type="entry name" value="Alpha_L_fucos"/>
    <property type="match status" value="1"/>
</dbReference>
<evidence type="ECO:0000313" key="10">
    <source>
        <dbReference type="Proteomes" id="UP000580861"/>
    </source>
</evidence>
<gene>
    <name evidence="9" type="ORF">HDA45_000238</name>
</gene>
<evidence type="ECO:0000313" key="9">
    <source>
        <dbReference type="EMBL" id="MBB5850151.1"/>
    </source>
</evidence>
<reference evidence="9 10" key="1">
    <citation type="submission" date="2020-08" db="EMBL/GenBank/DDBJ databases">
        <title>Sequencing the genomes of 1000 actinobacteria strains.</title>
        <authorList>
            <person name="Klenk H.-P."/>
        </authorList>
    </citation>
    <scope>NUCLEOTIDE SEQUENCE [LARGE SCALE GENOMIC DNA]</scope>
    <source>
        <strain evidence="9 10">DSM 45272</strain>
    </source>
</reference>
<dbReference type="PIRSF" id="PIRSF001092">
    <property type="entry name" value="Alpha-L-fucosidase"/>
    <property type="match status" value="1"/>
</dbReference>
<name>A0A841AU31_9PSEU</name>
<evidence type="ECO:0000256" key="7">
    <source>
        <dbReference type="PIRSR" id="PIRSR001092-1"/>
    </source>
</evidence>
<evidence type="ECO:0000256" key="1">
    <source>
        <dbReference type="ARBA" id="ARBA00004071"/>
    </source>
</evidence>
<dbReference type="GO" id="GO:0006004">
    <property type="term" value="P:fucose metabolic process"/>
    <property type="evidence" value="ECO:0007669"/>
    <property type="project" value="InterPro"/>
</dbReference>
<dbReference type="EC" id="3.2.1.51" evidence="3"/>
<comment type="function">
    <text evidence="1">Alpha-L-fucosidase is responsible for hydrolyzing the alpha-1,6-linked fucose joined to the reducing-end N-acetylglucosamine of the carbohydrate moieties of glycoproteins.</text>
</comment>
<evidence type="ECO:0000259" key="8">
    <source>
        <dbReference type="Pfam" id="PF01120"/>
    </source>
</evidence>
<dbReference type="SUPFAM" id="SSF51445">
    <property type="entry name" value="(Trans)glycosidases"/>
    <property type="match status" value="1"/>
</dbReference>
<keyword evidence="10" id="KW-1185">Reference proteome</keyword>
<dbReference type="InterPro" id="IPR000933">
    <property type="entry name" value="Glyco_hydro_29"/>
</dbReference>
<keyword evidence="6 9" id="KW-0326">Glycosidase</keyword>
<comment type="caution">
    <text evidence="9">The sequence shown here is derived from an EMBL/GenBank/DDBJ whole genome shotgun (WGS) entry which is preliminary data.</text>
</comment>
<dbReference type="RefSeq" id="WP_184891438.1">
    <property type="nucleotide sequence ID" value="NZ_JACHMX010000001.1"/>
</dbReference>
<organism evidence="9 10">
    <name type="scientific">Amycolatopsis umgeniensis</name>
    <dbReference type="NCBI Taxonomy" id="336628"/>
    <lineage>
        <taxon>Bacteria</taxon>
        <taxon>Bacillati</taxon>
        <taxon>Actinomycetota</taxon>
        <taxon>Actinomycetes</taxon>
        <taxon>Pseudonocardiales</taxon>
        <taxon>Pseudonocardiaceae</taxon>
        <taxon>Amycolatopsis</taxon>
    </lineage>
</organism>
<evidence type="ECO:0000256" key="6">
    <source>
        <dbReference type="ARBA" id="ARBA00023295"/>
    </source>
</evidence>
<feature type="site" description="May be important for catalysis" evidence="7">
    <location>
        <position position="250"/>
    </location>
</feature>
<dbReference type="PANTHER" id="PTHR10030">
    <property type="entry name" value="ALPHA-L-FUCOSIDASE"/>
    <property type="match status" value="1"/>
</dbReference>